<evidence type="ECO:0000313" key="1">
    <source>
        <dbReference type="EMBL" id="KAG5674270.1"/>
    </source>
</evidence>
<evidence type="ECO:0008006" key="3">
    <source>
        <dbReference type="Google" id="ProtNLM"/>
    </source>
</evidence>
<sequence length="134" mass="15172">MDLERNATLKLAALELINDEITIRHKEKSCTHYVGLKKAFDVVDHLLLTESLERYGIRGSILDLFANYLSDRRQISETKLASAAGALWKLKNRLPLHIKKNYLPITCGEQLILYVDNLGTASDAVLKPIQILQK</sequence>
<protein>
    <recommendedName>
        <fullName evidence="3">Reverse transcriptase domain-containing protein</fullName>
    </recommendedName>
</protein>
<reference evidence="1" key="1">
    <citation type="submission" date="2021-03" db="EMBL/GenBank/DDBJ databases">
        <title>Chromosome level genome of the anhydrobiotic midge Polypedilum vanderplanki.</title>
        <authorList>
            <person name="Yoshida Y."/>
            <person name="Kikawada T."/>
            <person name="Gusev O."/>
        </authorList>
    </citation>
    <scope>NUCLEOTIDE SEQUENCE</scope>
    <source>
        <strain evidence="1">NIAS01</strain>
        <tissue evidence="1">Whole body or cell culture</tissue>
    </source>
</reference>
<evidence type="ECO:0000313" key="2">
    <source>
        <dbReference type="Proteomes" id="UP001107558"/>
    </source>
</evidence>
<name>A0A9J6BYJ3_POLVA</name>
<keyword evidence="2" id="KW-1185">Reference proteome</keyword>
<comment type="caution">
    <text evidence="1">The sequence shown here is derived from an EMBL/GenBank/DDBJ whole genome shotgun (WGS) entry which is preliminary data.</text>
</comment>
<dbReference type="EMBL" id="JADBJN010000002">
    <property type="protein sequence ID" value="KAG5674270.1"/>
    <property type="molecule type" value="Genomic_DNA"/>
</dbReference>
<organism evidence="1 2">
    <name type="scientific">Polypedilum vanderplanki</name>
    <name type="common">Sleeping chironomid midge</name>
    <dbReference type="NCBI Taxonomy" id="319348"/>
    <lineage>
        <taxon>Eukaryota</taxon>
        <taxon>Metazoa</taxon>
        <taxon>Ecdysozoa</taxon>
        <taxon>Arthropoda</taxon>
        <taxon>Hexapoda</taxon>
        <taxon>Insecta</taxon>
        <taxon>Pterygota</taxon>
        <taxon>Neoptera</taxon>
        <taxon>Endopterygota</taxon>
        <taxon>Diptera</taxon>
        <taxon>Nematocera</taxon>
        <taxon>Chironomoidea</taxon>
        <taxon>Chironomidae</taxon>
        <taxon>Chironominae</taxon>
        <taxon>Polypedilum</taxon>
        <taxon>Polypedilum</taxon>
    </lineage>
</organism>
<proteinExistence type="predicted"/>
<accession>A0A9J6BYJ3</accession>
<gene>
    <name evidence="1" type="ORF">PVAND_004250</name>
</gene>
<dbReference type="Proteomes" id="UP001107558">
    <property type="component" value="Chromosome 2"/>
</dbReference>
<dbReference type="OrthoDB" id="6778743at2759"/>
<dbReference type="AlphaFoldDB" id="A0A9J6BYJ3"/>